<feature type="region of interest" description="Disordered" evidence="4">
    <location>
        <begin position="61"/>
        <end position="98"/>
    </location>
</feature>
<dbReference type="InterPro" id="IPR036942">
    <property type="entry name" value="Beta-barrel_TonB_sf"/>
</dbReference>
<name>A0A2A5B561_9GAMM</name>
<dbReference type="AlphaFoldDB" id="A0A2A5B561"/>
<keyword evidence="3" id="KW-0998">Cell outer membrane</keyword>
<feature type="domain" description="TonB-dependent receptor plug" evidence="5">
    <location>
        <begin position="38"/>
        <end position="142"/>
    </location>
</feature>
<evidence type="ECO:0000256" key="1">
    <source>
        <dbReference type="ARBA" id="ARBA00004442"/>
    </source>
</evidence>
<evidence type="ECO:0000256" key="4">
    <source>
        <dbReference type="SAM" id="MobiDB-lite"/>
    </source>
</evidence>
<dbReference type="EMBL" id="NVVJ01000010">
    <property type="protein sequence ID" value="PCJ26632.1"/>
    <property type="molecule type" value="Genomic_DNA"/>
</dbReference>
<dbReference type="Proteomes" id="UP000218327">
    <property type="component" value="Unassembled WGS sequence"/>
</dbReference>
<dbReference type="InterPro" id="IPR037066">
    <property type="entry name" value="Plug_dom_sf"/>
</dbReference>
<evidence type="ECO:0000256" key="2">
    <source>
        <dbReference type="ARBA" id="ARBA00023136"/>
    </source>
</evidence>
<feature type="compositionally biased region" description="Gly residues" evidence="4">
    <location>
        <begin position="66"/>
        <end position="98"/>
    </location>
</feature>
<dbReference type="SUPFAM" id="SSF56935">
    <property type="entry name" value="Porins"/>
    <property type="match status" value="1"/>
</dbReference>
<evidence type="ECO:0000256" key="3">
    <source>
        <dbReference type="ARBA" id="ARBA00023237"/>
    </source>
</evidence>
<proteinExistence type="predicted"/>
<evidence type="ECO:0000259" key="5">
    <source>
        <dbReference type="Pfam" id="PF07715"/>
    </source>
</evidence>
<evidence type="ECO:0000313" key="6">
    <source>
        <dbReference type="EMBL" id="PCJ26632.1"/>
    </source>
</evidence>
<dbReference type="GO" id="GO:0009279">
    <property type="term" value="C:cell outer membrane"/>
    <property type="evidence" value="ECO:0007669"/>
    <property type="project" value="UniProtKB-SubCell"/>
</dbReference>
<dbReference type="Pfam" id="PF07715">
    <property type="entry name" value="Plug"/>
    <property type="match status" value="1"/>
</dbReference>
<reference evidence="7" key="1">
    <citation type="submission" date="2017-08" db="EMBL/GenBank/DDBJ databases">
        <title>A dynamic microbial community with high functional redundancy inhabits the cold, oxic subseafloor aquifer.</title>
        <authorList>
            <person name="Tully B.J."/>
            <person name="Wheat C.G."/>
            <person name="Glazer B.T."/>
            <person name="Huber J.A."/>
        </authorList>
    </citation>
    <scope>NUCLEOTIDE SEQUENCE [LARGE SCALE GENOMIC DNA]</scope>
</reference>
<dbReference type="Gene3D" id="2.40.170.20">
    <property type="entry name" value="TonB-dependent receptor, beta-barrel domain"/>
    <property type="match status" value="1"/>
</dbReference>
<evidence type="ECO:0000313" key="7">
    <source>
        <dbReference type="Proteomes" id="UP000218327"/>
    </source>
</evidence>
<dbReference type="InterPro" id="IPR012910">
    <property type="entry name" value="Plug_dom"/>
</dbReference>
<gene>
    <name evidence="6" type="ORF">COA96_04750</name>
</gene>
<comment type="subcellular location">
    <subcellularLocation>
        <location evidence="1">Cell outer membrane</location>
    </subcellularLocation>
</comment>
<protein>
    <recommendedName>
        <fullName evidence="5">TonB-dependent receptor plug domain-containing protein</fullName>
    </recommendedName>
</protein>
<keyword evidence="2" id="KW-0472">Membrane</keyword>
<comment type="caution">
    <text evidence="6">The sequence shown here is derived from an EMBL/GenBank/DDBJ whole genome shotgun (WGS) entry which is preliminary data.</text>
</comment>
<sequence length="730" mass="80668">MISQFSRLLVGQLAATLLISIATPMLSIAQNNVGNDSTVVYPATYFSEFNPITAQDMLDRIPGVGSTTGGNSGGPPRGFSGGGNPSGGGRGFGGGNSGGNEILINGKRTAGKNNQTSGQLERITAGQVNYIELIRGTSGSLDVRGSGQVVNVVLFDELASTSISYEVSTDRFLDHQLEPGGSLSLSGQSGKFNYILSASASPRYDHSISKETSILGDFTANDTVREDRIREQTDYEFSTNLNYDINTANSVRFNALFAEKNNPTEVMRFTNDLRVTPNVLSQEREDIPGEQDNWEVGGDYEYLSPNGNRFKVLFISNQSNRSATRERFEIQADGSEDKELFLDTASTTKERIVRGSYTMGIFDGQDIEFGAERAQTILDSNLALGLVDSLGAPSSAFGGLVPQTVSNANSQVEEIRYEPFVIHNWIINSKMSLETTLLYETSEIKQSGDVSNKRDFNFVKPKIDFRYDMTPQLQLRGTIEKVVNQLSFADFVAANDDQDDDANTQAGNANLRQEWLWKYDLNAEYRLPNDTGVVSANIYYHQHHDVIERIDVSTSQTSLASANGNIGDGDMYGITMNASIRMRMINLPNLLITSSLTVEDSSITDPFLGIDRRFQFNARGFNSFGFRHDIPKWNMNWGGRWMNRHDGNNKRYDIDDIELAAGDPRASVFVEYVDSRGITYRVDANGFTNNFGCRERQRFVGRVSSGILEEIEDRCSSSGRALTFKLSGTF</sequence>
<dbReference type="Gene3D" id="2.170.130.10">
    <property type="entry name" value="TonB-dependent receptor, plug domain"/>
    <property type="match status" value="1"/>
</dbReference>
<accession>A0A2A5B561</accession>
<organism evidence="6 7">
    <name type="scientific">SAR86 cluster bacterium</name>
    <dbReference type="NCBI Taxonomy" id="2030880"/>
    <lineage>
        <taxon>Bacteria</taxon>
        <taxon>Pseudomonadati</taxon>
        <taxon>Pseudomonadota</taxon>
        <taxon>Gammaproteobacteria</taxon>
        <taxon>SAR86 cluster</taxon>
    </lineage>
</organism>